<dbReference type="PANTHER" id="PTHR30086">
    <property type="entry name" value="ARGININE EXPORTER PROTEIN ARGO"/>
    <property type="match status" value="1"/>
</dbReference>
<dbReference type="PANTHER" id="PTHR30086:SF14">
    <property type="entry name" value="HOMOSERINE_HOMOSERINE LACTONE EFFLUX PROTEIN"/>
    <property type="match status" value="1"/>
</dbReference>
<proteinExistence type="predicted"/>
<name>A0ABP8XZ27_9MICO</name>
<comment type="subcellular location">
    <subcellularLocation>
        <location evidence="1">Cell membrane</location>
        <topology evidence="1">Multi-pass membrane protein</topology>
    </subcellularLocation>
</comment>
<evidence type="ECO:0000256" key="3">
    <source>
        <dbReference type="ARBA" id="ARBA00022692"/>
    </source>
</evidence>
<organism evidence="7 8">
    <name type="scientific">Pedococcus ginsenosidimutans</name>
    <dbReference type="NCBI Taxonomy" id="490570"/>
    <lineage>
        <taxon>Bacteria</taxon>
        <taxon>Bacillati</taxon>
        <taxon>Actinomycetota</taxon>
        <taxon>Actinomycetes</taxon>
        <taxon>Micrococcales</taxon>
        <taxon>Intrasporangiaceae</taxon>
        <taxon>Pedococcus</taxon>
    </lineage>
</organism>
<dbReference type="EMBL" id="BAABLO010000004">
    <property type="protein sequence ID" value="GAA4716685.1"/>
    <property type="molecule type" value="Genomic_DNA"/>
</dbReference>
<reference evidence="8" key="1">
    <citation type="journal article" date="2019" name="Int. J. Syst. Evol. Microbiol.">
        <title>The Global Catalogue of Microorganisms (GCM) 10K type strain sequencing project: providing services to taxonomists for standard genome sequencing and annotation.</title>
        <authorList>
            <consortium name="The Broad Institute Genomics Platform"/>
            <consortium name="The Broad Institute Genome Sequencing Center for Infectious Disease"/>
            <person name="Wu L."/>
            <person name="Ma J."/>
        </authorList>
    </citation>
    <scope>NUCLEOTIDE SEQUENCE [LARGE SCALE GENOMIC DNA]</scope>
    <source>
        <strain evidence="8">JCM 18961</strain>
    </source>
</reference>
<evidence type="ECO:0000256" key="5">
    <source>
        <dbReference type="ARBA" id="ARBA00023136"/>
    </source>
</evidence>
<gene>
    <name evidence="7" type="ORF">GCM10025782_12100</name>
</gene>
<evidence type="ECO:0000256" key="1">
    <source>
        <dbReference type="ARBA" id="ARBA00004651"/>
    </source>
</evidence>
<keyword evidence="5 6" id="KW-0472">Membrane</keyword>
<sequence>MLGKRAMAMAAPYARLRTVRVRYGPVWLVDRVEAAGVPNLDSGLVSWSLWFTLLAAAVLISLTPGAGAINTMSNSIGWGWARSIWGILGQQLALLVHIAVVAAGVGVLVAGSPLLFNVIRYAGAAYLVLLGVRQLRARPAPVDEDTAVRDASRWAMLRRGALVNLTNPKAVVFFLAFTPQFIRPDRPLATQYAVLAATVVVVDVLVMWFVFAVAARGLRRLTRSEGGQRRLNRVFGGLFVGVGALLATIH</sequence>
<evidence type="ECO:0000313" key="8">
    <source>
        <dbReference type="Proteomes" id="UP001500556"/>
    </source>
</evidence>
<dbReference type="InterPro" id="IPR001123">
    <property type="entry name" value="LeuE-type"/>
</dbReference>
<comment type="caution">
    <text evidence="7">The sequence shown here is derived from an EMBL/GenBank/DDBJ whole genome shotgun (WGS) entry which is preliminary data.</text>
</comment>
<keyword evidence="4 6" id="KW-1133">Transmembrane helix</keyword>
<evidence type="ECO:0000256" key="2">
    <source>
        <dbReference type="ARBA" id="ARBA00022475"/>
    </source>
</evidence>
<keyword evidence="2" id="KW-1003">Cell membrane</keyword>
<keyword evidence="3 6" id="KW-0812">Transmembrane</keyword>
<protein>
    <submittedName>
        <fullName evidence="7">LysE family transporter</fullName>
    </submittedName>
</protein>
<dbReference type="PIRSF" id="PIRSF006324">
    <property type="entry name" value="LeuE"/>
    <property type="match status" value="1"/>
</dbReference>
<evidence type="ECO:0000313" key="7">
    <source>
        <dbReference type="EMBL" id="GAA4716685.1"/>
    </source>
</evidence>
<evidence type="ECO:0000256" key="6">
    <source>
        <dbReference type="SAM" id="Phobius"/>
    </source>
</evidence>
<feature type="transmembrane region" description="Helical" evidence="6">
    <location>
        <begin position="194"/>
        <end position="218"/>
    </location>
</feature>
<keyword evidence="8" id="KW-1185">Reference proteome</keyword>
<dbReference type="Pfam" id="PF01810">
    <property type="entry name" value="LysE"/>
    <property type="match status" value="1"/>
</dbReference>
<accession>A0ABP8XZ27</accession>
<evidence type="ECO:0000256" key="4">
    <source>
        <dbReference type="ARBA" id="ARBA00022989"/>
    </source>
</evidence>
<feature type="transmembrane region" description="Helical" evidence="6">
    <location>
        <begin position="161"/>
        <end position="182"/>
    </location>
</feature>
<feature type="transmembrane region" description="Helical" evidence="6">
    <location>
        <begin position="230"/>
        <end position="249"/>
    </location>
</feature>
<dbReference type="Proteomes" id="UP001500556">
    <property type="component" value="Unassembled WGS sequence"/>
</dbReference>
<feature type="transmembrane region" description="Helical" evidence="6">
    <location>
        <begin position="84"/>
        <end position="108"/>
    </location>
</feature>
<feature type="transmembrane region" description="Helical" evidence="6">
    <location>
        <begin position="47"/>
        <end position="72"/>
    </location>
</feature>